<keyword evidence="4" id="KW-1185">Reference proteome</keyword>
<dbReference type="InterPro" id="IPR006379">
    <property type="entry name" value="HAD-SF_hydro_IIB"/>
</dbReference>
<dbReference type="Gene3D" id="3.40.50.1000">
    <property type="entry name" value="HAD superfamily/HAD-like"/>
    <property type="match status" value="1"/>
</dbReference>
<dbReference type="Proteomes" id="UP001208245">
    <property type="component" value="Unassembled WGS sequence"/>
</dbReference>
<dbReference type="InterPro" id="IPR036412">
    <property type="entry name" value="HAD-like_sf"/>
</dbReference>
<dbReference type="InterPro" id="IPR023214">
    <property type="entry name" value="HAD_sf"/>
</dbReference>
<dbReference type="PANTHER" id="PTHR10000">
    <property type="entry name" value="PHOSPHOSERINE PHOSPHATASE"/>
    <property type="match status" value="1"/>
</dbReference>
<dbReference type="SUPFAM" id="SSF56784">
    <property type="entry name" value="HAD-like"/>
    <property type="match status" value="1"/>
</dbReference>
<reference evidence="3 4" key="1">
    <citation type="journal article" date="2020" name="Int. J. Syst. Evol. Microbiol.">
        <title>Ureaplasma miroungigenitalium sp. nov. isolated from northern elephant seals (Mirounga angustirostris) and Ureaplasma zalophigenitalium sp. nov. isolated from California sea lions (Zalophus californianus).</title>
        <authorList>
            <person name="Volokhov D.V."/>
            <person name="Gulland F.M."/>
            <person name="Gao Y."/>
            <person name="Chizhikov V.E."/>
        </authorList>
    </citation>
    <scope>NUCLEOTIDE SEQUENCE [LARGE SCALE GENOMIC DNA]</scope>
    <source>
        <strain evidence="3 4">ES3182-GEN</strain>
    </source>
</reference>
<dbReference type="EMBL" id="JAOXHL010000001">
    <property type="protein sequence ID" value="MCV3728340.1"/>
    <property type="molecule type" value="Genomic_DNA"/>
</dbReference>
<proteinExistence type="inferred from homology"/>
<dbReference type="GO" id="GO:0016787">
    <property type="term" value="F:hydrolase activity"/>
    <property type="evidence" value="ECO:0007669"/>
    <property type="project" value="UniProtKB-KW"/>
</dbReference>
<dbReference type="NCBIfam" id="TIGR00099">
    <property type="entry name" value="Cof-subfamily"/>
    <property type="match status" value="1"/>
</dbReference>
<dbReference type="RefSeq" id="WP_263821666.1">
    <property type="nucleotide sequence ID" value="NZ_JAOXHL010000001.1"/>
</dbReference>
<comment type="caution">
    <text evidence="3">The sequence shown here is derived from an EMBL/GenBank/DDBJ whole genome shotgun (WGS) entry which is preliminary data.</text>
</comment>
<evidence type="ECO:0000313" key="3">
    <source>
        <dbReference type="EMBL" id="MCV3728340.1"/>
    </source>
</evidence>
<dbReference type="SFLD" id="SFLDG01140">
    <property type="entry name" value="C2.B:_Phosphomannomutase_and_P"/>
    <property type="match status" value="1"/>
</dbReference>
<dbReference type="SFLD" id="SFLDS00003">
    <property type="entry name" value="Haloacid_Dehalogenase"/>
    <property type="match status" value="1"/>
</dbReference>
<gene>
    <name evidence="3" type="ORF">OF376_00865</name>
</gene>
<dbReference type="PROSITE" id="PS01229">
    <property type="entry name" value="COF_2"/>
    <property type="match status" value="1"/>
</dbReference>
<dbReference type="PANTHER" id="PTHR10000:SF8">
    <property type="entry name" value="HAD SUPERFAMILY HYDROLASE-LIKE, TYPE 3"/>
    <property type="match status" value="1"/>
</dbReference>
<keyword evidence="3" id="KW-0378">Hydrolase</keyword>
<dbReference type="Gene3D" id="3.30.1240.10">
    <property type="match status" value="1"/>
</dbReference>
<comment type="similarity">
    <text evidence="2">Belongs to the HAD-like hydrolase superfamily. Cof family.</text>
</comment>
<organism evidence="3 4">
    <name type="scientific">Ureaplasma miroungigenitalium</name>
    <dbReference type="NCBI Taxonomy" id="1042321"/>
    <lineage>
        <taxon>Bacteria</taxon>
        <taxon>Bacillati</taxon>
        <taxon>Mycoplasmatota</taxon>
        <taxon>Mycoplasmoidales</taxon>
        <taxon>Mycoplasmoidaceae</taxon>
        <taxon>Ureaplasma</taxon>
    </lineage>
</organism>
<sequence length="271" mass="30505">MKKVFAFDLDGTLFMHANNMHDETPEALKRIRQAGHDVIISTGRSLGNILEAIKGHEHLFTYIVASNGAVIYHVASQDLKIVGKINIDAWEFLMESALKNHLLARIDTLECSMSYLKDDPLPVWTVEQNMDFNKHEFIDLQTFKEYAKDKKHEMIQVAIRGGKEIIQQEYLKTLERFGDVYQITHTSDFYVDINAKNINKWTGILEVVEQLKLDPSQTIVFGDSGNDIQMLSNAGVGIAMGNATHEAKKVADIVIGECTTNAIAQTLLKLI</sequence>
<dbReference type="InterPro" id="IPR000150">
    <property type="entry name" value="Cof"/>
</dbReference>
<dbReference type="Pfam" id="PF08282">
    <property type="entry name" value="Hydrolase_3"/>
    <property type="match status" value="1"/>
</dbReference>
<dbReference type="NCBIfam" id="TIGR01484">
    <property type="entry name" value="HAD-SF-IIB"/>
    <property type="match status" value="1"/>
</dbReference>
<evidence type="ECO:0000256" key="1">
    <source>
        <dbReference type="ARBA" id="ARBA00001946"/>
    </source>
</evidence>
<evidence type="ECO:0000256" key="2">
    <source>
        <dbReference type="ARBA" id="ARBA00034778"/>
    </source>
</evidence>
<evidence type="ECO:0000313" key="4">
    <source>
        <dbReference type="Proteomes" id="UP001208245"/>
    </source>
</evidence>
<comment type="cofactor">
    <cofactor evidence="1">
        <name>Mg(2+)</name>
        <dbReference type="ChEBI" id="CHEBI:18420"/>
    </cofactor>
</comment>
<name>A0ABT3BM72_9BACT</name>
<accession>A0ABT3BM72</accession>
<protein>
    <submittedName>
        <fullName evidence="3">Cof-type HAD-IIB family hydrolase</fullName>
    </submittedName>
</protein>